<protein>
    <submittedName>
        <fullName evidence="2">Uncharacterized protein</fullName>
    </submittedName>
</protein>
<keyword evidence="3" id="KW-1185">Reference proteome</keyword>
<dbReference type="AlphaFoldDB" id="A0A3Q9C4L5"/>
<name>A0A3Q9C4L5_9ACTN</name>
<dbReference type="PROSITE" id="PS51257">
    <property type="entry name" value="PROKAR_LIPOPROTEIN"/>
    <property type="match status" value="1"/>
</dbReference>
<proteinExistence type="predicted"/>
<feature type="compositionally biased region" description="Pro residues" evidence="1">
    <location>
        <begin position="77"/>
        <end position="87"/>
    </location>
</feature>
<reference evidence="2 3" key="1">
    <citation type="submission" date="2018-12" db="EMBL/GenBank/DDBJ databases">
        <authorList>
            <person name="Li K."/>
        </authorList>
    </citation>
    <scope>NUCLEOTIDE SEQUENCE [LARGE SCALE GENOMIC DNA]</scope>
    <source>
        <strain evidence="3">CR22</strain>
    </source>
</reference>
<gene>
    <name evidence="2" type="ORF">EJC51_40775</name>
</gene>
<dbReference type="EMBL" id="CP034463">
    <property type="protein sequence ID" value="AZP21868.1"/>
    <property type="molecule type" value="Genomic_DNA"/>
</dbReference>
<evidence type="ECO:0000313" key="2">
    <source>
        <dbReference type="EMBL" id="AZP21868.1"/>
    </source>
</evidence>
<sequence>MWARRRTGAVVWGLVVALATLLGVACLCARGAPPSAGHAPTTVVLDMPDQQVREHVCVSSGHDRCGGKAVVGKPSTAPGPHPQPLAPPSRVDTRPALAVPARAPYTAEPRAPDLHALQVLRT</sequence>
<feature type="region of interest" description="Disordered" evidence="1">
    <location>
        <begin position="65"/>
        <end position="92"/>
    </location>
</feature>
<accession>A0A3Q9C4L5</accession>
<dbReference type="Proteomes" id="UP000280197">
    <property type="component" value="Chromosome"/>
</dbReference>
<evidence type="ECO:0000256" key="1">
    <source>
        <dbReference type="SAM" id="MobiDB-lite"/>
    </source>
</evidence>
<dbReference type="RefSeq" id="WP_126275685.1">
    <property type="nucleotide sequence ID" value="NZ_CP034463.1"/>
</dbReference>
<evidence type="ECO:0000313" key="3">
    <source>
        <dbReference type="Proteomes" id="UP000280197"/>
    </source>
</evidence>
<organism evidence="2 3">
    <name type="scientific">Streptomyces aquilus</name>
    <dbReference type="NCBI Taxonomy" id="2548456"/>
    <lineage>
        <taxon>Bacteria</taxon>
        <taxon>Bacillati</taxon>
        <taxon>Actinomycetota</taxon>
        <taxon>Actinomycetes</taxon>
        <taxon>Kitasatosporales</taxon>
        <taxon>Streptomycetaceae</taxon>
        <taxon>Streptomyces</taxon>
    </lineage>
</organism>
<dbReference type="KEGG" id="saqu:EJC51_40775"/>